<reference evidence="1 2" key="1">
    <citation type="submission" date="2013-11" db="EMBL/GenBank/DDBJ databases">
        <title>Draft genome of the bovine lungworm Dictyocaulus viviparus.</title>
        <authorList>
            <person name="Mitreva M."/>
        </authorList>
    </citation>
    <scope>NUCLEOTIDE SEQUENCE [LARGE SCALE GENOMIC DNA]</scope>
    <source>
        <strain evidence="1 2">HannoverDv2000</strain>
    </source>
</reference>
<reference evidence="2" key="2">
    <citation type="journal article" date="2016" name="Sci. Rep.">
        <title>Dictyocaulus viviparus genome, variome and transcriptome elucidate lungworm biology and support future intervention.</title>
        <authorList>
            <person name="McNulty S.N."/>
            <person name="Strube C."/>
            <person name="Rosa B.A."/>
            <person name="Martin J.C."/>
            <person name="Tyagi R."/>
            <person name="Choi Y.J."/>
            <person name="Wang Q."/>
            <person name="Hallsworth Pepin K."/>
            <person name="Zhang X."/>
            <person name="Ozersky P."/>
            <person name="Wilson R.K."/>
            <person name="Sternberg P.W."/>
            <person name="Gasser R.B."/>
            <person name="Mitreva M."/>
        </authorList>
    </citation>
    <scope>NUCLEOTIDE SEQUENCE [LARGE SCALE GENOMIC DNA]</scope>
    <source>
        <strain evidence="2">HannoverDv2000</strain>
    </source>
</reference>
<evidence type="ECO:0000313" key="2">
    <source>
        <dbReference type="Proteomes" id="UP000053766"/>
    </source>
</evidence>
<protein>
    <submittedName>
        <fullName evidence="1">Uncharacterized protein</fullName>
    </submittedName>
</protein>
<evidence type="ECO:0000313" key="1">
    <source>
        <dbReference type="EMBL" id="KJH51204.1"/>
    </source>
</evidence>
<organism evidence="1 2">
    <name type="scientific">Dictyocaulus viviparus</name>
    <name type="common">Bovine lungworm</name>
    <dbReference type="NCBI Taxonomy" id="29172"/>
    <lineage>
        <taxon>Eukaryota</taxon>
        <taxon>Metazoa</taxon>
        <taxon>Ecdysozoa</taxon>
        <taxon>Nematoda</taxon>
        <taxon>Chromadorea</taxon>
        <taxon>Rhabditida</taxon>
        <taxon>Rhabditina</taxon>
        <taxon>Rhabditomorpha</taxon>
        <taxon>Strongyloidea</taxon>
        <taxon>Metastrongylidae</taxon>
        <taxon>Dictyocaulus</taxon>
    </lineage>
</organism>
<accession>A0A0D8Y5F3</accession>
<proteinExistence type="predicted"/>
<sequence length="179" mass="20483">MNFHQLSKKYTLDKENMDCFSMLWKTRQSWNSVRWNKPSTTGYRSQSSSIAAQFESKSYRSTSPTAATSRHKNATSEAARTAAKLASLGPSVSARASYFDSSKHDNITNKYRNEARELLNKWTNHERNGSSNADPLTSCVKKAGVYLLNLIKKRLINGLNRFLWNTLRIQCNDSRYNIM</sequence>
<dbReference type="Proteomes" id="UP000053766">
    <property type="component" value="Unassembled WGS sequence"/>
</dbReference>
<dbReference type="EMBL" id="KN716189">
    <property type="protein sequence ID" value="KJH51204.1"/>
    <property type="molecule type" value="Genomic_DNA"/>
</dbReference>
<dbReference type="AlphaFoldDB" id="A0A0D8Y5F3"/>
<keyword evidence="2" id="KW-1185">Reference proteome</keyword>
<gene>
    <name evidence="1" type="ORF">DICVIV_02667</name>
</gene>
<name>A0A0D8Y5F3_DICVI</name>
<dbReference type="OrthoDB" id="5856121at2759"/>